<accession>A0A7J7J6N4</accession>
<keyword evidence="2" id="KW-1185">Reference proteome</keyword>
<evidence type="ECO:0000313" key="2">
    <source>
        <dbReference type="Proteomes" id="UP000593567"/>
    </source>
</evidence>
<reference evidence="1" key="1">
    <citation type="submission" date="2020-06" db="EMBL/GenBank/DDBJ databases">
        <title>Draft genome of Bugula neritina, a colonial animal packing powerful symbionts and potential medicines.</title>
        <authorList>
            <person name="Rayko M."/>
        </authorList>
    </citation>
    <scope>NUCLEOTIDE SEQUENCE [LARGE SCALE GENOMIC DNA]</scope>
    <source>
        <strain evidence="1">Kwan_BN1</strain>
    </source>
</reference>
<proteinExistence type="predicted"/>
<evidence type="ECO:0000313" key="1">
    <source>
        <dbReference type="EMBL" id="KAF6021088.1"/>
    </source>
</evidence>
<gene>
    <name evidence="1" type="ORF">EB796_020603</name>
</gene>
<protein>
    <submittedName>
        <fullName evidence="1">Uncharacterized protein</fullName>
    </submittedName>
</protein>
<sequence>MQFTSPIGHVILLLSISLILTFTSCLWCFDVNKCLLIVVAADQLAEDITTAAVNTLSETLLTREHNFYFVALLLIQNNIDQSLPLIEEYILTINQSLFSLKTSPPITDNVTLVSADNEKVLFEIVKLHEKINSTIISLDLFNETSARNQDFVDTVGRSENFVFTCTAPFG</sequence>
<comment type="caution">
    <text evidence="1">The sequence shown here is derived from an EMBL/GenBank/DDBJ whole genome shotgun (WGS) entry which is preliminary data.</text>
</comment>
<dbReference type="Proteomes" id="UP000593567">
    <property type="component" value="Unassembled WGS sequence"/>
</dbReference>
<name>A0A7J7J6N4_BUGNE</name>
<organism evidence="1 2">
    <name type="scientific">Bugula neritina</name>
    <name type="common">Brown bryozoan</name>
    <name type="synonym">Sertularia neritina</name>
    <dbReference type="NCBI Taxonomy" id="10212"/>
    <lineage>
        <taxon>Eukaryota</taxon>
        <taxon>Metazoa</taxon>
        <taxon>Spiralia</taxon>
        <taxon>Lophotrochozoa</taxon>
        <taxon>Bryozoa</taxon>
        <taxon>Gymnolaemata</taxon>
        <taxon>Cheilostomatida</taxon>
        <taxon>Flustrina</taxon>
        <taxon>Buguloidea</taxon>
        <taxon>Bugulidae</taxon>
        <taxon>Bugula</taxon>
    </lineage>
</organism>
<dbReference type="AlphaFoldDB" id="A0A7J7J6N4"/>
<dbReference type="EMBL" id="VXIV02003135">
    <property type="protein sequence ID" value="KAF6021088.1"/>
    <property type="molecule type" value="Genomic_DNA"/>
</dbReference>